<dbReference type="PATRIC" id="fig|1410950.3.peg.1002"/>
<organism evidence="1 2">
    <name type="scientific">Tannerella sp. oral taxon BU063 isolate Cell 5</name>
    <dbReference type="NCBI Taxonomy" id="1410950"/>
    <lineage>
        <taxon>Bacteria</taxon>
        <taxon>Pseudomonadati</taxon>
        <taxon>Bacteroidota</taxon>
        <taxon>Bacteroidia</taxon>
        <taxon>Bacteroidales</taxon>
        <taxon>Tannerellaceae</taxon>
        <taxon>Tannerella</taxon>
    </lineage>
</organism>
<evidence type="ECO:0000313" key="2">
    <source>
        <dbReference type="Proteomes" id="UP000018872"/>
    </source>
</evidence>
<sequence length="229" mass="24672">MILNQFAGGGPGNLDGVTARPDTVLQGFSFVDRDGNLRTGAIPEVKTSVNYNPANGNVQGAPGYYPNGPTGTTQQAGAPYVDSCTFDRQNKRVTVRARTAQAGWQGQPVGNVQTFAIPVDTFENYVYKYNVTNNAGYDVRIATSGDSDIIVNGQQVPRVITIGHGQTASVYSNIMDFHTGADNHGAGFEANFPNTYDPLALSFKSQDRLSRTSEGYLLIEKLVTVSRPR</sequence>
<dbReference type="EMBL" id="AYYC01000620">
    <property type="protein sequence ID" value="ETK04728.1"/>
    <property type="molecule type" value="Genomic_DNA"/>
</dbReference>
<reference evidence="1 2" key="1">
    <citation type="submission" date="2013-11" db="EMBL/GenBank/DDBJ databases">
        <title>Single cell genomics of uncultured Tannerella BU063 (oral taxon 286).</title>
        <authorList>
            <person name="Beall C.J."/>
            <person name="Campbell A.G."/>
            <person name="Griffen A.L."/>
            <person name="Podar M."/>
            <person name="Leys E.J."/>
        </authorList>
    </citation>
    <scope>NUCLEOTIDE SEQUENCE [LARGE SCALE GENOMIC DNA]</scope>
    <source>
        <strain evidence="1">Cell 5</strain>
    </source>
</reference>
<protein>
    <submittedName>
        <fullName evidence="1">Uncharacterized protein</fullName>
    </submittedName>
</protein>
<evidence type="ECO:0000313" key="1">
    <source>
        <dbReference type="EMBL" id="ETK04728.1"/>
    </source>
</evidence>
<comment type="caution">
    <text evidence="1">The sequence shown here is derived from an EMBL/GenBank/DDBJ whole genome shotgun (WGS) entry which is preliminary data.</text>
</comment>
<accession>W2CCG7</accession>
<name>W2CCG7_9BACT</name>
<proteinExistence type="predicted"/>
<dbReference type="Proteomes" id="UP000018872">
    <property type="component" value="Unassembled WGS sequence"/>
</dbReference>
<dbReference type="AlphaFoldDB" id="W2CCG7"/>
<gene>
    <name evidence="1" type="ORF">T229_07425</name>
</gene>